<dbReference type="GO" id="GO:0005737">
    <property type="term" value="C:cytoplasm"/>
    <property type="evidence" value="ECO:0007669"/>
    <property type="project" value="UniProtKB-SubCell"/>
</dbReference>
<evidence type="ECO:0000256" key="9">
    <source>
        <dbReference type="ARBA" id="ARBA00030757"/>
    </source>
</evidence>
<evidence type="ECO:0000313" key="12">
    <source>
        <dbReference type="EMBL" id="WTU42529.1"/>
    </source>
</evidence>
<evidence type="ECO:0000256" key="1">
    <source>
        <dbReference type="ARBA" id="ARBA00004496"/>
    </source>
</evidence>
<keyword evidence="5" id="KW-0963">Cytoplasm</keyword>
<dbReference type="AlphaFoldDB" id="A0AAU2H4Z9"/>
<dbReference type="InterPro" id="IPR000682">
    <property type="entry name" value="PCMT"/>
</dbReference>
<dbReference type="CDD" id="cd02440">
    <property type="entry name" value="AdoMet_MTases"/>
    <property type="match status" value="1"/>
</dbReference>
<protein>
    <recommendedName>
        <fullName evidence="4">Protein-L-isoaspartate O-methyltransferase</fullName>
        <ecNumber evidence="3">2.1.1.77</ecNumber>
    </recommendedName>
    <alternativeName>
        <fullName evidence="11">L-isoaspartyl protein carboxyl methyltransferase</fullName>
    </alternativeName>
    <alternativeName>
        <fullName evidence="9">Protein L-isoaspartyl methyltransferase</fullName>
    </alternativeName>
    <alternativeName>
        <fullName evidence="10">Protein-beta-aspartate methyltransferase</fullName>
    </alternativeName>
</protein>
<evidence type="ECO:0000256" key="2">
    <source>
        <dbReference type="ARBA" id="ARBA00005369"/>
    </source>
</evidence>
<dbReference type="PANTHER" id="PTHR11579:SF0">
    <property type="entry name" value="PROTEIN-L-ISOASPARTATE(D-ASPARTATE) O-METHYLTRANSFERASE"/>
    <property type="match status" value="1"/>
</dbReference>
<comment type="subcellular location">
    <subcellularLocation>
        <location evidence="1">Cytoplasm</location>
    </subcellularLocation>
</comment>
<organism evidence="12">
    <name type="scientific">Streptomyces sp. NBC_00060</name>
    <dbReference type="NCBI Taxonomy" id="2975636"/>
    <lineage>
        <taxon>Bacteria</taxon>
        <taxon>Bacillati</taxon>
        <taxon>Actinomycetota</taxon>
        <taxon>Actinomycetes</taxon>
        <taxon>Kitasatosporales</taxon>
        <taxon>Streptomycetaceae</taxon>
        <taxon>Streptomyces</taxon>
    </lineage>
</organism>
<dbReference type="InterPro" id="IPR029063">
    <property type="entry name" value="SAM-dependent_MTases_sf"/>
</dbReference>
<evidence type="ECO:0000256" key="5">
    <source>
        <dbReference type="ARBA" id="ARBA00022490"/>
    </source>
</evidence>
<evidence type="ECO:0000256" key="6">
    <source>
        <dbReference type="ARBA" id="ARBA00022603"/>
    </source>
</evidence>
<dbReference type="Gene3D" id="3.40.50.150">
    <property type="entry name" value="Vaccinia Virus protein VP39"/>
    <property type="match status" value="1"/>
</dbReference>
<keyword evidence="7" id="KW-0808">Transferase</keyword>
<dbReference type="GO" id="GO:0032259">
    <property type="term" value="P:methylation"/>
    <property type="evidence" value="ECO:0007669"/>
    <property type="project" value="UniProtKB-KW"/>
</dbReference>
<dbReference type="EMBL" id="CP108253">
    <property type="protein sequence ID" value="WTU42529.1"/>
    <property type="molecule type" value="Genomic_DNA"/>
</dbReference>
<evidence type="ECO:0000256" key="7">
    <source>
        <dbReference type="ARBA" id="ARBA00022679"/>
    </source>
</evidence>
<keyword evidence="8" id="KW-0949">S-adenosyl-L-methionine</keyword>
<comment type="similarity">
    <text evidence="2">Belongs to the methyltransferase superfamily. L-isoaspartyl/D-aspartyl protein methyltransferase family.</text>
</comment>
<dbReference type="SUPFAM" id="SSF53335">
    <property type="entry name" value="S-adenosyl-L-methionine-dependent methyltransferases"/>
    <property type="match status" value="1"/>
</dbReference>
<proteinExistence type="inferred from homology"/>
<dbReference type="GO" id="GO:0004719">
    <property type="term" value="F:protein-L-isoaspartate (D-aspartate) O-methyltransferase activity"/>
    <property type="evidence" value="ECO:0007669"/>
    <property type="project" value="UniProtKB-EC"/>
</dbReference>
<evidence type="ECO:0000256" key="10">
    <source>
        <dbReference type="ARBA" id="ARBA00031323"/>
    </source>
</evidence>
<accession>A0AAU2H4Z9</accession>
<sequence>MTNHIGTAEQTAMRGLLGALDDDRLSPLPPEWEQAFWAVPRHRFLPERIWLGDDLKACTRDSAPATWLRAAYADGPVVTQLNDGEDPGAKGRWPSSSASSPSIVFRMLDLLRLRPGHRVLEIGTGTGWNAGLLANRLGSANVTTVEVDPTLAENAARVLKSIGLEPKVVAGDGSHGHPDAAQYDRVIATCSVREVPHAWLEQTAPGGLILTPWETPWLCYGLLRLTVDGEGVASGWFSPHASFMLIRGQRTDLRVYRDVVRDEHVPAESVTHLSPWAVAGDNWAAQFAIGLRTRDVWRTWHEGPDVDGVASRLWLATTDATSWAAVDQDGLDVDRFTVWEYGPRRLWAEVEAAYEWWRHIGRPKPDRFGMTVSPDGRHTAWLDSPDHPVPGPG</sequence>
<name>A0AAU2H4Z9_9ACTN</name>
<evidence type="ECO:0000256" key="4">
    <source>
        <dbReference type="ARBA" id="ARBA00013346"/>
    </source>
</evidence>
<dbReference type="PANTHER" id="PTHR11579">
    <property type="entry name" value="PROTEIN-L-ISOASPARTATE O-METHYLTRANSFERASE"/>
    <property type="match status" value="1"/>
</dbReference>
<keyword evidence="6 12" id="KW-0489">Methyltransferase</keyword>
<evidence type="ECO:0000256" key="8">
    <source>
        <dbReference type="ARBA" id="ARBA00022691"/>
    </source>
</evidence>
<dbReference type="Pfam" id="PF01135">
    <property type="entry name" value="PCMT"/>
    <property type="match status" value="1"/>
</dbReference>
<evidence type="ECO:0000256" key="3">
    <source>
        <dbReference type="ARBA" id="ARBA00011890"/>
    </source>
</evidence>
<reference evidence="12" key="1">
    <citation type="submission" date="2022-10" db="EMBL/GenBank/DDBJ databases">
        <title>The complete genomes of actinobacterial strains from the NBC collection.</title>
        <authorList>
            <person name="Joergensen T.S."/>
            <person name="Alvarez Arevalo M."/>
            <person name="Sterndorff E.B."/>
            <person name="Faurdal D."/>
            <person name="Vuksanovic O."/>
            <person name="Mourched A.-S."/>
            <person name="Charusanti P."/>
            <person name="Shaw S."/>
            <person name="Blin K."/>
            <person name="Weber T."/>
        </authorList>
    </citation>
    <scope>NUCLEOTIDE SEQUENCE</scope>
    <source>
        <strain evidence="12">NBC_00060</strain>
    </source>
</reference>
<evidence type="ECO:0000256" key="11">
    <source>
        <dbReference type="ARBA" id="ARBA00031350"/>
    </source>
</evidence>
<gene>
    <name evidence="12" type="ORF">OHV25_24635</name>
</gene>
<dbReference type="EC" id="2.1.1.77" evidence="3"/>